<evidence type="ECO:0000256" key="3">
    <source>
        <dbReference type="SAM" id="MobiDB-lite"/>
    </source>
</evidence>
<organism evidence="5">
    <name type="scientific">marine metagenome</name>
    <dbReference type="NCBI Taxonomy" id="408172"/>
    <lineage>
        <taxon>unclassified sequences</taxon>
        <taxon>metagenomes</taxon>
        <taxon>ecological metagenomes</taxon>
    </lineage>
</organism>
<evidence type="ECO:0000256" key="2">
    <source>
        <dbReference type="ARBA" id="ARBA00023033"/>
    </source>
</evidence>
<proteinExistence type="predicted"/>
<keyword evidence="1" id="KW-0560">Oxidoreductase</keyword>
<dbReference type="GO" id="GO:0004497">
    <property type="term" value="F:monooxygenase activity"/>
    <property type="evidence" value="ECO:0007669"/>
    <property type="project" value="UniProtKB-KW"/>
</dbReference>
<feature type="non-terminal residue" evidence="5">
    <location>
        <position position="1"/>
    </location>
</feature>
<evidence type="ECO:0000313" key="5">
    <source>
        <dbReference type="EMBL" id="SVD17546.1"/>
    </source>
</evidence>
<dbReference type="PANTHER" id="PTHR30137">
    <property type="entry name" value="LUCIFERASE-LIKE MONOOXYGENASE"/>
    <property type="match status" value="1"/>
</dbReference>
<protein>
    <recommendedName>
        <fullName evidence="4">Luciferase-like domain-containing protein</fullName>
    </recommendedName>
</protein>
<sequence>TVWPKPLQKPHPPLWLAGTSIDSMQLAAKWDMMPVTTGLLGGDGMRAHLTSLIHARKDLGKDIHGIELGMQAITHVAPTDAEAREQIEYARWQNRAGRALGRLEVTNGRVDVKPYEGEPDDDRFMERLYFGSPETVIAKFKRAAELGVTHVSCWSMFGGLEHEKIMRSIRLMGEEVIPALKDVHPPTGLEDELAKTSKITQEDLQSARSGPAPSDVPT</sequence>
<accession>A0A382T656</accession>
<dbReference type="SUPFAM" id="SSF51679">
    <property type="entry name" value="Bacterial luciferase-like"/>
    <property type="match status" value="1"/>
</dbReference>
<dbReference type="AlphaFoldDB" id="A0A382T656"/>
<dbReference type="GO" id="GO:0005829">
    <property type="term" value="C:cytosol"/>
    <property type="evidence" value="ECO:0007669"/>
    <property type="project" value="TreeGrafter"/>
</dbReference>
<gene>
    <name evidence="5" type="ORF">METZ01_LOCUS370400</name>
</gene>
<feature type="compositionally biased region" description="Polar residues" evidence="3">
    <location>
        <begin position="197"/>
        <end position="208"/>
    </location>
</feature>
<dbReference type="InterPro" id="IPR036661">
    <property type="entry name" value="Luciferase-like_sf"/>
</dbReference>
<dbReference type="InterPro" id="IPR011251">
    <property type="entry name" value="Luciferase-like_dom"/>
</dbReference>
<dbReference type="Pfam" id="PF00296">
    <property type="entry name" value="Bac_luciferase"/>
    <property type="match status" value="1"/>
</dbReference>
<keyword evidence="2" id="KW-0503">Monooxygenase</keyword>
<evidence type="ECO:0000256" key="1">
    <source>
        <dbReference type="ARBA" id="ARBA00023002"/>
    </source>
</evidence>
<dbReference type="GO" id="GO:0016705">
    <property type="term" value="F:oxidoreductase activity, acting on paired donors, with incorporation or reduction of molecular oxygen"/>
    <property type="evidence" value="ECO:0007669"/>
    <property type="project" value="InterPro"/>
</dbReference>
<evidence type="ECO:0000259" key="4">
    <source>
        <dbReference type="Pfam" id="PF00296"/>
    </source>
</evidence>
<dbReference type="PANTHER" id="PTHR30137:SF8">
    <property type="entry name" value="BLR5498 PROTEIN"/>
    <property type="match status" value="1"/>
</dbReference>
<dbReference type="Gene3D" id="3.20.20.30">
    <property type="entry name" value="Luciferase-like domain"/>
    <property type="match status" value="1"/>
</dbReference>
<dbReference type="InterPro" id="IPR050766">
    <property type="entry name" value="Bact_Lucif_Oxidored"/>
</dbReference>
<reference evidence="5" key="1">
    <citation type="submission" date="2018-05" db="EMBL/GenBank/DDBJ databases">
        <authorList>
            <person name="Lanie J.A."/>
            <person name="Ng W.-L."/>
            <person name="Kazmierczak K.M."/>
            <person name="Andrzejewski T.M."/>
            <person name="Davidsen T.M."/>
            <person name="Wayne K.J."/>
            <person name="Tettelin H."/>
            <person name="Glass J.I."/>
            <person name="Rusch D."/>
            <person name="Podicherti R."/>
            <person name="Tsui H.-C.T."/>
            <person name="Winkler M.E."/>
        </authorList>
    </citation>
    <scope>NUCLEOTIDE SEQUENCE</scope>
</reference>
<name>A0A382T656_9ZZZZ</name>
<dbReference type="EMBL" id="UINC01134174">
    <property type="protein sequence ID" value="SVD17546.1"/>
    <property type="molecule type" value="Genomic_DNA"/>
</dbReference>
<feature type="domain" description="Luciferase-like" evidence="4">
    <location>
        <begin position="2"/>
        <end position="150"/>
    </location>
</feature>
<feature type="region of interest" description="Disordered" evidence="3">
    <location>
        <begin position="182"/>
        <end position="218"/>
    </location>
</feature>